<dbReference type="STRING" id="713585.THITH_14815"/>
<proteinExistence type="inferred from homology"/>
<feature type="region of interest" description="Disordered" evidence="6">
    <location>
        <begin position="271"/>
        <end position="300"/>
    </location>
</feature>
<evidence type="ECO:0000256" key="3">
    <source>
        <dbReference type="ARBA" id="ARBA00022691"/>
    </source>
</evidence>
<reference evidence="9 10" key="1">
    <citation type="submission" date="2013-12" db="EMBL/GenBank/DDBJ databases">
        <authorList>
            <consortium name="DOE Joint Genome Institute"/>
            <person name="Muyzer G."/>
            <person name="Huntemann M."/>
            <person name="Han J."/>
            <person name="Chen A."/>
            <person name="Kyrpides N."/>
            <person name="Mavromatis K."/>
            <person name="Markowitz V."/>
            <person name="Palaniappan K."/>
            <person name="Ivanova N."/>
            <person name="Schaumberg A."/>
            <person name="Pati A."/>
            <person name="Liolios K."/>
            <person name="Nordberg H.P."/>
            <person name="Cantor M.N."/>
            <person name="Hua S.X."/>
            <person name="Woyke T."/>
        </authorList>
    </citation>
    <scope>NUCLEOTIDE SEQUENCE [LARGE SCALE GENOMIC DNA]</scope>
    <source>
        <strain evidence="9 10">ARh 1</strain>
    </source>
</reference>
<dbReference type="Gene3D" id="1.10.8.10">
    <property type="entry name" value="DNA helicase RuvA subunit, C-terminal domain"/>
    <property type="match status" value="1"/>
</dbReference>
<organism evidence="9 10">
    <name type="scientific">Thioalkalivibrio paradoxus ARh 1</name>
    <dbReference type="NCBI Taxonomy" id="713585"/>
    <lineage>
        <taxon>Bacteria</taxon>
        <taxon>Pseudomonadati</taxon>
        <taxon>Pseudomonadota</taxon>
        <taxon>Gammaproteobacteria</taxon>
        <taxon>Chromatiales</taxon>
        <taxon>Ectothiorhodospiraceae</taxon>
        <taxon>Thioalkalivibrio</taxon>
    </lineage>
</organism>
<dbReference type="GO" id="GO:0102559">
    <property type="term" value="F:peptide chain release factor N(5)-glutamine methyltransferase activity"/>
    <property type="evidence" value="ECO:0007669"/>
    <property type="project" value="UniProtKB-EC"/>
</dbReference>
<dbReference type="CDD" id="cd02440">
    <property type="entry name" value="AdoMet_MTases"/>
    <property type="match status" value="1"/>
</dbReference>
<evidence type="ECO:0000256" key="2">
    <source>
        <dbReference type="ARBA" id="ARBA00022679"/>
    </source>
</evidence>
<dbReference type="SUPFAM" id="SSF53335">
    <property type="entry name" value="S-adenosyl-L-methionine-dependent methyltransferases"/>
    <property type="match status" value="1"/>
</dbReference>
<dbReference type="Gene3D" id="3.40.50.150">
    <property type="entry name" value="Vaccinia Virus protein VP39"/>
    <property type="match status" value="1"/>
</dbReference>
<dbReference type="InterPro" id="IPR040758">
    <property type="entry name" value="PrmC_N"/>
</dbReference>
<dbReference type="AlphaFoldDB" id="W0DQS1"/>
<keyword evidence="3 5" id="KW-0949">S-adenosyl-L-methionine</keyword>
<feature type="binding site" evidence="5">
    <location>
        <begin position="119"/>
        <end position="123"/>
    </location>
    <ligand>
        <name>S-adenosyl-L-methionine</name>
        <dbReference type="ChEBI" id="CHEBI:59789"/>
    </ligand>
</feature>
<dbReference type="RefSeq" id="WP_006747123.1">
    <property type="nucleotide sequence ID" value="NZ_CP007029.1"/>
</dbReference>
<comment type="similarity">
    <text evidence="5">Belongs to the protein N5-glutamine methyltransferase family. PrmC subfamily.</text>
</comment>
<dbReference type="NCBIfam" id="TIGR03534">
    <property type="entry name" value="RF_mod_PrmC"/>
    <property type="match status" value="1"/>
</dbReference>
<evidence type="ECO:0000256" key="6">
    <source>
        <dbReference type="SAM" id="MobiDB-lite"/>
    </source>
</evidence>
<evidence type="ECO:0000313" key="9">
    <source>
        <dbReference type="EMBL" id="AHE99338.1"/>
    </source>
</evidence>
<dbReference type="NCBIfam" id="TIGR00536">
    <property type="entry name" value="hemK_fam"/>
    <property type="match status" value="1"/>
</dbReference>
<dbReference type="InterPro" id="IPR050320">
    <property type="entry name" value="N5-glutamine_MTase"/>
</dbReference>
<keyword evidence="10" id="KW-1185">Reference proteome</keyword>
<feature type="binding site" evidence="5">
    <location>
        <position position="142"/>
    </location>
    <ligand>
        <name>S-adenosyl-L-methionine</name>
        <dbReference type="ChEBI" id="CHEBI:59789"/>
    </ligand>
</feature>
<dbReference type="InterPro" id="IPR029063">
    <property type="entry name" value="SAM-dependent_MTases_sf"/>
</dbReference>
<dbReference type="PANTHER" id="PTHR18895">
    <property type="entry name" value="HEMK METHYLTRANSFERASE"/>
    <property type="match status" value="1"/>
</dbReference>
<keyword evidence="2 5" id="KW-0808">Transferase</keyword>
<dbReference type="Proteomes" id="UP000005289">
    <property type="component" value="Chromosome"/>
</dbReference>
<evidence type="ECO:0000256" key="4">
    <source>
        <dbReference type="ARBA" id="ARBA00048391"/>
    </source>
</evidence>
<dbReference type="HAMAP" id="MF_02126">
    <property type="entry name" value="RF_methyltr_PrmC"/>
    <property type="match status" value="1"/>
</dbReference>
<dbReference type="EMBL" id="CP007029">
    <property type="protein sequence ID" value="AHE99338.1"/>
    <property type="molecule type" value="Genomic_DNA"/>
</dbReference>
<dbReference type="HOGENOM" id="CLU_018398_3_0_6"/>
<comment type="catalytic activity">
    <reaction evidence="4 5">
        <text>L-glutaminyl-[peptide chain release factor] + S-adenosyl-L-methionine = N(5)-methyl-L-glutaminyl-[peptide chain release factor] + S-adenosyl-L-homocysteine + H(+)</text>
        <dbReference type="Rhea" id="RHEA:42896"/>
        <dbReference type="Rhea" id="RHEA-COMP:10271"/>
        <dbReference type="Rhea" id="RHEA-COMP:10272"/>
        <dbReference type="ChEBI" id="CHEBI:15378"/>
        <dbReference type="ChEBI" id="CHEBI:30011"/>
        <dbReference type="ChEBI" id="CHEBI:57856"/>
        <dbReference type="ChEBI" id="CHEBI:59789"/>
        <dbReference type="ChEBI" id="CHEBI:61891"/>
        <dbReference type="EC" id="2.1.1.297"/>
    </reaction>
</comment>
<feature type="binding site" evidence="5">
    <location>
        <position position="169"/>
    </location>
    <ligand>
        <name>S-adenosyl-L-methionine</name>
        <dbReference type="ChEBI" id="CHEBI:59789"/>
    </ligand>
</feature>
<evidence type="ECO:0000313" key="10">
    <source>
        <dbReference type="Proteomes" id="UP000005289"/>
    </source>
</evidence>
<feature type="binding site" evidence="5">
    <location>
        <begin position="185"/>
        <end position="188"/>
    </location>
    <ligand>
        <name>substrate</name>
    </ligand>
</feature>
<protein>
    <recommendedName>
        <fullName evidence="5">Release factor glutamine methyltransferase</fullName>
        <shortName evidence="5">RF MTase</shortName>
        <ecNumber evidence="5">2.1.1.297</ecNumber>
    </recommendedName>
    <alternativeName>
        <fullName evidence="5">N5-glutamine methyltransferase PrmC</fullName>
    </alternativeName>
    <alternativeName>
        <fullName evidence="5">Protein-(glutamine-N5) MTase PrmC</fullName>
    </alternativeName>
    <alternativeName>
        <fullName evidence="5">Protein-glutamine N-methyltransferase PrmC</fullName>
    </alternativeName>
</protein>
<dbReference type="GO" id="GO:0003676">
    <property type="term" value="F:nucleic acid binding"/>
    <property type="evidence" value="ECO:0007669"/>
    <property type="project" value="InterPro"/>
</dbReference>
<dbReference type="InterPro" id="IPR002052">
    <property type="entry name" value="DNA_methylase_N6_adenine_CS"/>
</dbReference>
<evidence type="ECO:0000259" key="7">
    <source>
        <dbReference type="Pfam" id="PF05175"/>
    </source>
</evidence>
<dbReference type="KEGG" id="tti:THITH_14815"/>
<sequence length="300" mass="32617">MNLAALLAEVRQRLKAAGIEAPGLEARRLLAHALGVDDAALFAHGERPVSVADREAVRALVAAREAGRPIAYLLGQREFWSLPLQIDERCLIPRPETELLVERALHRIPPGPRRVVDLGTGSGAVILALKSERPDLEAWATDFSAAALAVAQANAIALGQRVHWLQARWLGAFAPTPIFDAIVSNPPYVAPSDPHLDQGDLRYEPRAALVAEDRGLADLRMIAAEARERLYPGGWLLLEHGHTQGPAVRDLLQRRGFREIATHRDCAGLDRVSEGRCPNAPPGTGSQRHDWANPTGPTTM</sequence>
<feature type="domain" description="Release factor glutamine methyltransferase N-terminal" evidence="8">
    <location>
        <begin position="6"/>
        <end position="75"/>
    </location>
</feature>
<dbReference type="PROSITE" id="PS00092">
    <property type="entry name" value="N6_MTASE"/>
    <property type="match status" value="1"/>
</dbReference>
<evidence type="ECO:0000259" key="8">
    <source>
        <dbReference type="Pfam" id="PF17827"/>
    </source>
</evidence>
<accession>W0DQS1</accession>
<comment type="function">
    <text evidence="5">Methylates the class 1 translation termination release factors RF1/PrfA and RF2/PrfB on the glutamine residue of the universally conserved GGQ motif.</text>
</comment>
<evidence type="ECO:0000256" key="5">
    <source>
        <dbReference type="HAMAP-Rule" id="MF_02126"/>
    </source>
</evidence>
<name>W0DQS1_9GAMM</name>
<dbReference type="Pfam" id="PF17827">
    <property type="entry name" value="PrmC_N"/>
    <property type="match status" value="1"/>
</dbReference>
<dbReference type="EC" id="2.1.1.297" evidence="5"/>
<dbReference type="Pfam" id="PF05175">
    <property type="entry name" value="MTS"/>
    <property type="match status" value="1"/>
</dbReference>
<dbReference type="InterPro" id="IPR004556">
    <property type="entry name" value="HemK-like"/>
</dbReference>
<dbReference type="FunFam" id="3.40.50.150:FF:000053">
    <property type="entry name" value="Release factor glutamine methyltransferase"/>
    <property type="match status" value="1"/>
</dbReference>
<dbReference type="PANTHER" id="PTHR18895:SF74">
    <property type="entry name" value="MTRF1L RELEASE FACTOR GLUTAMINE METHYLTRANSFERASE"/>
    <property type="match status" value="1"/>
</dbReference>
<dbReference type="InterPro" id="IPR019874">
    <property type="entry name" value="RF_methyltr_PrmC"/>
</dbReference>
<evidence type="ECO:0000256" key="1">
    <source>
        <dbReference type="ARBA" id="ARBA00022603"/>
    </source>
</evidence>
<dbReference type="InterPro" id="IPR007848">
    <property type="entry name" value="Small_mtfrase_dom"/>
</dbReference>
<keyword evidence="1 5" id="KW-0489">Methyltransferase</keyword>
<feature type="domain" description="Methyltransferase small" evidence="7">
    <location>
        <begin position="97"/>
        <end position="192"/>
    </location>
</feature>
<gene>
    <name evidence="5" type="primary">prmC</name>
    <name evidence="9" type="ORF">THITH_14815</name>
</gene>
<feature type="binding site" evidence="5">
    <location>
        <position position="185"/>
    </location>
    <ligand>
        <name>S-adenosyl-L-methionine</name>
        <dbReference type="ChEBI" id="CHEBI:59789"/>
    </ligand>
</feature>
<dbReference type="GO" id="GO:0032259">
    <property type="term" value="P:methylation"/>
    <property type="evidence" value="ECO:0007669"/>
    <property type="project" value="UniProtKB-KW"/>
</dbReference>